<sequence length="345" mass="38069">MRTSRVTKVDLESSKSMLSKGPNALHGYVANTMEAAIGRELPQMEVQYSNLSITADVAVIGDVSTKSELPTIYNVAKRNLAKLAPNKRMEKKHILKNASGVFKPGTITLLLGQPGSGKSSFMRVLAGQFPSSKNVTVEGDILYNGRDQKDVAKQLPQFAAYVTQEDKHFPSLTVRETLEFAHEFCGGGLSKYSEDLLTNGSPEDNVAALEAARAYFDHYPDLIIDQLGLQNCQDTIIGNAMRRGVSGGERKRVTTGEMEFGMKYMTLMDEISTGLDSAATYDIIKTQRSIAKKLHKTVVIALLQPAPEVFELFDNVVILNDGEVMYHGPRVQTIPYFETLVKRLQ</sequence>
<dbReference type="InterPro" id="IPR003439">
    <property type="entry name" value="ABC_transporter-like_ATP-bd"/>
</dbReference>
<protein>
    <submittedName>
        <fullName evidence="5">ABC transporter</fullName>
    </submittedName>
</protein>
<dbReference type="Pfam" id="PF00005">
    <property type="entry name" value="ABC_tran"/>
    <property type="match status" value="1"/>
</dbReference>
<dbReference type="SUPFAM" id="SSF52540">
    <property type="entry name" value="P-loop containing nucleoside triphosphate hydrolases"/>
    <property type="match status" value="1"/>
</dbReference>
<dbReference type="Gene3D" id="3.40.50.300">
    <property type="entry name" value="P-loop containing nucleotide triphosphate hydrolases"/>
    <property type="match status" value="1"/>
</dbReference>
<dbReference type="SMART" id="SM00382">
    <property type="entry name" value="AAA"/>
    <property type="match status" value="1"/>
</dbReference>
<dbReference type="InterPro" id="IPR003593">
    <property type="entry name" value="AAA+_ATPase"/>
</dbReference>
<feature type="domain" description="ABC transporter" evidence="4">
    <location>
        <begin position="75"/>
        <end position="344"/>
    </location>
</feature>
<keyword evidence="3" id="KW-0067">ATP-binding</keyword>
<evidence type="ECO:0000313" key="6">
    <source>
        <dbReference type="Proteomes" id="UP000198211"/>
    </source>
</evidence>
<evidence type="ECO:0000256" key="2">
    <source>
        <dbReference type="ARBA" id="ARBA00022741"/>
    </source>
</evidence>
<dbReference type="GO" id="GO:0016887">
    <property type="term" value="F:ATP hydrolysis activity"/>
    <property type="evidence" value="ECO:0007669"/>
    <property type="project" value="InterPro"/>
</dbReference>
<dbReference type="AlphaFoldDB" id="A0A225WHT5"/>
<comment type="caution">
    <text evidence="5">The sequence shown here is derived from an EMBL/GenBank/DDBJ whole genome shotgun (WGS) entry which is preliminary data.</text>
</comment>
<gene>
    <name evidence="5" type="ORF">PHMEG_0009365</name>
</gene>
<evidence type="ECO:0000259" key="4">
    <source>
        <dbReference type="PROSITE" id="PS50893"/>
    </source>
</evidence>
<keyword evidence="6" id="KW-1185">Reference proteome</keyword>
<keyword evidence="2" id="KW-0547">Nucleotide-binding</keyword>
<evidence type="ECO:0000256" key="3">
    <source>
        <dbReference type="ARBA" id="ARBA00022840"/>
    </source>
</evidence>
<dbReference type="STRING" id="4795.A0A225WHT5"/>
<name>A0A225WHT5_9STRA</name>
<evidence type="ECO:0000313" key="5">
    <source>
        <dbReference type="EMBL" id="OWZ16798.1"/>
    </source>
</evidence>
<dbReference type="GO" id="GO:0005524">
    <property type="term" value="F:ATP binding"/>
    <property type="evidence" value="ECO:0007669"/>
    <property type="project" value="UniProtKB-KW"/>
</dbReference>
<dbReference type="FunFam" id="3.40.50.300:FF:000528">
    <property type="entry name" value="ABC transporter G family member 31"/>
    <property type="match status" value="1"/>
</dbReference>
<dbReference type="PROSITE" id="PS50893">
    <property type="entry name" value="ABC_TRANSPORTER_2"/>
    <property type="match status" value="1"/>
</dbReference>
<evidence type="ECO:0000256" key="1">
    <source>
        <dbReference type="ARBA" id="ARBA00022448"/>
    </source>
</evidence>
<proteinExistence type="predicted"/>
<organism evidence="5 6">
    <name type="scientific">Phytophthora megakarya</name>
    <dbReference type="NCBI Taxonomy" id="4795"/>
    <lineage>
        <taxon>Eukaryota</taxon>
        <taxon>Sar</taxon>
        <taxon>Stramenopiles</taxon>
        <taxon>Oomycota</taxon>
        <taxon>Peronosporomycetes</taxon>
        <taxon>Peronosporales</taxon>
        <taxon>Peronosporaceae</taxon>
        <taxon>Phytophthora</taxon>
    </lineage>
</organism>
<dbReference type="EMBL" id="NBNE01000869">
    <property type="protein sequence ID" value="OWZ16798.1"/>
    <property type="molecule type" value="Genomic_DNA"/>
</dbReference>
<dbReference type="PANTHER" id="PTHR19241">
    <property type="entry name" value="ATP-BINDING CASSETTE TRANSPORTER"/>
    <property type="match status" value="1"/>
</dbReference>
<keyword evidence="1" id="KW-0813">Transport</keyword>
<reference evidence="6" key="1">
    <citation type="submission" date="2017-03" db="EMBL/GenBank/DDBJ databases">
        <title>Phytopthora megakarya and P. palmivora, two closely related causual agents of cacao black pod achieved similar genome size and gene model numbers by different mechanisms.</title>
        <authorList>
            <person name="Ali S."/>
            <person name="Shao J."/>
            <person name="Larry D.J."/>
            <person name="Kronmiller B."/>
            <person name="Shen D."/>
            <person name="Strem M.D."/>
            <person name="Melnick R.L."/>
            <person name="Guiltinan M.J."/>
            <person name="Tyler B.M."/>
            <person name="Meinhardt L.W."/>
            <person name="Bailey B.A."/>
        </authorList>
    </citation>
    <scope>NUCLEOTIDE SEQUENCE [LARGE SCALE GENOMIC DNA]</scope>
    <source>
        <strain evidence="6">zdho120</strain>
    </source>
</reference>
<accession>A0A225WHT5</accession>
<dbReference type="Proteomes" id="UP000198211">
    <property type="component" value="Unassembled WGS sequence"/>
</dbReference>
<dbReference type="InterPro" id="IPR027417">
    <property type="entry name" value="P-loop_NTPase"/>
</dbReference>
<dbReference type="OrthoDB" id="77750at2759"/>